<sequence length="77" mass="8259">MLITTGPPCQRVKANLAEAATPCVACEAKLQDAMQLALNQQQFLEKVQEGSSVRLILGLKMDSNLSNLNIASINKSS</sequence>
<evidence type="ECO:0000313" key="1">
    <source>
        <dbReference type="EMBL" id="KAK0060413.1"/>
    </source>
</evidence>
<dbReference type="EMBL" id="JASAOG010000036">
    <property type="protein sequence ID" value="KAK0060413.1"/>
    <property type="molecule type" value="Genomic_DNA"/>
</dbReference>
<protein>
    <submittedName>
        <fullName evidence="1">Uncharacterized protein</fullName>
    </submittedName>
</protein>
<comment type="caution">
    <text evidence="1">The sequence shown here is derived from an EMBL/GenBank/DDBJ whole genome shotgun (WGS) entry which is preliminary data.</text>
</comment>
<feature type="non-terminal residue" evidence="1">
    <location>
        <position position="77"/>
    </location>
</feature>
<proteinExistence type="predicted"/>
<gene>
    <name evidence="1" type="ORF">Bpfe_010247</name>
</gene>
<evidence type="ECO:0000313" key="2">
    <source>
        <dbReference type="Proteomes" id="UP001233172"/>
    </source>
</evidence>
<reference evidence="1" key="2">
    <citation type="submission" date="2023-04" db="EMBL/GenBank/DDBJ databases">
        <authorList>
            <person name="Bu L."/>
            <person name="Lu L."/>
            <person name="Laidemitt M.R."/>
            <person name="Zhang S.M."/>
            <person name="Mutuku M."/>
            <person name="Mkoji G."/>
            <person name="Steinauer M."/>
            <person name="Loker E.S."/>
        </authorList>
    </citation>
    <scope>NUCLEOTIDE SEQUENCE</scope>
    <source>
        <strain evidence="1">KasaAsao</strain>
        <tissue evidence="1">Whole Snail</tissue>
    </source>
</reference>
<dbReference type="Proteomes" id="UP001233172">
    <property type="component" value="Unassembled WGS sequence"/>
</dbReference>
<accession>A0AAD8BUG7</accession>
<name>A0AAD8BUG7_BIOPF</name>
<organism evidence="1 2">
    <name type="scientific">Biomphalaria pfeifferi</name>
    <name type="common">Bloodfluke planorb</name>
    <name type="synonym">Freshwater snail</name>
    <dbReference type="NCBI Taxonomy" id="112525"/>
    <lineage>
        <taxon>Eukaryota</taxon>
        <taxon>Metazoa</taxon>
        <taxon>Spiralia</taxon>
        <taxon>Lophotrochozoa</taxon>
        <taxon>Mollusca</taxon>
        <taxon>Gastropoda</taxon>
        <taxon>Heterobranchia</taxon>
        <taxon>Euthyneura</taxon>
        <taxon>Panpulmonata</taxon>
        <taxon>Hygrophila</taxon>
        <taxon>Lymnaeoidea</taxon>
        <taxon>Planorbidae</taxon>
        <taxon>Biomphalaria</taxon>
    </lineage>
</organism>
<dbReference type="AlphaFoldDB" id="A0AAD8BUG7"/>
<reference evidence="1" key="1">
    <citation type="journal article" date="2023" name="PLoS Negl. Trop. Dis.">
        <title>A genome sequence for Biomphalaria pfeifferi, the major vector snail for the human-infecting parasite Schistosoma mansoni.</title>
        <authorList>
            <person name="Bu L."/>
            <person name="Lu L."/>
            <person name="Laidemitt M.R."/>
            <person name="Zhang S.M."/>
            <person name="Mutuku M."/>
            <person name="Mkoji G."/>
            <person name="Steinauer M."/>
            <person name="Loker E.S."/>
        </authorList>
    </citation>
    <scope>NUCLEOTIDE SEQUENCE</scope>
    <source>
        <strain evidence="1">KasaAsao</strain>
    </source>
</reference>
<keyword evidence="2" id="KW-1185">Reference proteome</keyword>